<dbReference type="AlphaFoldDB" id="A0AAP2D7J1"/>
<proteinExistence type="predicted"/>
<gene>
    <name evidence="1" type="ORF">KK078_04850</name>
</gene>
<reference evidence="1 2" key="1">
    <citation type="submission" date="2021-05" db="EMBL/GenBank/DDBJ databases">
        <title>A Polyphasic approach of four new species of the genus Ohtaekwangia: Ohtaekwangia histidinii sp. nov., Ohtaekwangia cretensis sp. nov., Ohtaekwangia indiensis sp. nov., Ohtaekwangia reichenbachii sp. nov. from diverse environment.</title>
        <authorList>
            <person name="Octaviana S."/>
        </authorList>
    </citation>
    <scope>NUCLEOTIDE SEQUENCE [LARGE SCALE GENOMIC DNA]</scope>
    <source>
        <strain evidence="1 2">PWU37</strain>
    </source>
</reference>
<dbReference type="PROSITE" id="PS51257">
    <property type="entry name" value="PROKAR_LIPOPROTEIN"/>
    <property type="match status" value="1"/>
</dbReference>
<comment type="caution">
    <text evidence="1">The sequence shown here is derived from an EMBL/GenBank/DDBJ whole genome shotgun (WGS) entry which is preliminary data.</text>
</comment>
<dbReference type="RefSeq" id="WP_254089121.1">
    <property type="nucleotide sequence ID" value="NZ_JAHESC010000005.1"/>
</dbReference>
<accession>A0AAP2D7J1</accession>
<name>A0AAP2D7J1_9BACT</name>
<dbReference type="Proteomes" id="UP001319180">
    <property type="component" value="Unassembled WGS sequence"/>
</dbReference>
<protein>
    <submittedName>
        <fullName evidence="1">Uncharacterized protein</fullName>
    </submittedName>
</protein>
<evidence type="ECO:0000313" key="1">
    <source>
        <dbReference type="EMBL" id="MBT1685870.1"/>
    </source>
</evidence>
<keyword evidence="2" id="KW-1185">Reference proteome</keyword>
<evidence type="ECO:0000313" key="2">
    <source>
        <dbReference type="Proteomes" id="UP001319180"/>
    </source>
</evidence>
<dbReference type="EMBL" id="JAHESC010000005">
    <property type="protein sequence ID" value="MBT1685870.1"/>
    <property type="molecule type" value="Genomic_DNA"/>
</dbReference>
<sequence length="116" mass="13601">MTKHLILYVPMLLWLMGCDKKEILKTSQMEQIRVEENIPAQTSNATIISDREVVKQFVEAVNNGELESIKFSPKWRILITDSEGNVHLVFCSRHEFKYKGETYKSEDDLEKILQRQ</sequence>
<organism evidence="1 2">
    <name type="scientific">Dawidia soli</name>
    <dbReference type="NCBI Taxonomy" id="2782352"/>
    <lineage>
        <taxon>Bacteria</taxon>
        <taxon>Pseudomonadati</taxon>
        <taxon>Bacteroidota</taxon>
        <taxon>Cytophagia</taxon>
        <taxon>Cytophagales</taxon>
        <taxon>Chryseotaleaceae</taxon>
        <taxon>Dawidia</taxon>
    </lineage>
</organism>